<dbReference type="Pfam" id="PF00206">
    <property type="entry name" value="Lyase_1"/>
    <property type="match status" value="1"/>
</dbReference>
<evidence type="ECO:0000259" key="2">
    <source>
        <dbReference type="SMART" id="SM00998"/>
    </source>
</evidence>
<dbReference type="PRINTS" id="PR00145">
    <property type="entry name" value="ARGSUCLYASE"/>
</dbReference>
<dbReference type="Gene3D" id="1.20.200.10">
    <property type="entry name" value="Fumarase/aspartase (Central domain)"/>
    <property type="match status" value="1"/>
</dbReference>
<gene>
    <name evidence="3" type="ORF">LshimejAT787_0602550</name>
</gene>
<dbReference type="InterPro" id="IPR019468">
    <property type="entry name" value="AdenyloSucc_lyase_C"/>
</dbReference>
<dbReference type="PANTHER" id="PTHR43172">
    <property type="entry name" value="ADENYLOSUCCINATE LYASE"/>
    <property type="match status" value="1"/>
</dbReference>
<dbReference type="AlphaFoldDB" id="A0A9P3PPB4"/>
<evidence type="ECO:0000256" key="1">
    <source>
        <dbReference type="ARBA" id="ARBA00034772"/>
    </source>
</evidence>
<name>A0A9P3PPB4_LYOSH</name>
<sequence>MSSIADSAVFRSIFSSGQSSAIWSDKTRTAYYLRFESALATAQARLGIIPEKAAQAIVKNCYVELIDLKALESETHKIGYPVLPVVKQLVRMVNEAEPGLGEWAHWGATTQDVTDTATVLRLRDTCKLVSKSLEGITSALQELAQKHAATPMAGRSNLQQAVPISFGFKMARLLATFHRHQARLNEILPRVLVIEFGGAAGTLATISDTELAFQLQEELAKELGLGVPEIAWHTERDRIAEVGALFAMVTGTCAKLALDVKLLMQTEVGEVAEPFHAHRGSSSTMPQKRNPISCAYITAMSSMVRQSSAALFDAMVADHERSTGPWEAEWIVLPQICTLTHAVLNHTEELLKGLEVHPEAMSRNLDLTKGTIASEAVMMQLGKRVGRQVAHDLIYDLCRKAVKEDRPLLDLLSENEEVRNSGISREELESLCDPKQYIGLSKEMVHRVINLKQ</sequence>
<organism evidence="3 4">
    <name type="scientific">Lyophyllum shimeji</name>
    <name type="common">Hon-shimeji</name>
    <name type="synonym">Tricholoma shimeji</name>
    <dbReference type="NCBI Taxonomy" id="47721"/>
    <lineage>
        <taxon>Eukaryota</taxon>
        <taxon>Fungi</taxon>
        <taxon>Dikarya</taxon>
        <taxon>Basidiomycota</taxon>
        <taxon>Agaricomycotina</taxon>
        <taxon>Agaricomycetes</taxon>
        <taxon>Agaricomycetidae</taxon>
        <taxon>Agaricales</taxon>
        <taxon>Tricholomatineae</taxon>
        <taxon>Lyophyllaceae</taxon>
        <taxon>Lyophyllum</taxon>
    </lineage>
</organism>
<dbReference type="SMART" id="SM00998">
    <property type="entry name" value="ADSL_C"/>
    <property type="match status" value="1"/>
</dbReference>
<dbReference type="Proteomes" id="UP001063166">
    <property type="component" value="Unassembled WGS sequence"/>
</dbReference>
<protein>
    <submittedName>
        <fullName evidence="3">Adenylosuccinate lyase C-terminus</fullName>
    </submittedName>
</protein>
<dbReference type="SUPFAM" id="SSF48557">
    <property type="entry name" value="L-aspartase-like"/>
    <property type="match status" value="1"/>
</dbReference>
<keyword evidence="4" id="KW-1185">Reference proteome</keyword>
<proteinExistence type="inferred from homology"/>
<dbReference type="InterPro" id="IPR022761">
    <property type="entry name" value="Fumarate_lyase_N"/>
</dbReference>
<feature type="domain" description="Adenylosuccinate lyase C-terminal" evidence="2">
    <location>
        <begin position="369"/>
        <end position="449"/>
    </location>
</feature>
<dbReference type="EMBL" id="BRPK01000006">
    <property type="protein sequence ID" value="GLB39093.1"/>
    <property type="molecule type" value="Genomic_DNA"/>
</dbReference>
<dbReference type="Gene3D" id="1.10.40.30">
    <property type="entry name" value="Fumarase/aspartase (C-terminal domain)"/>
    <property type="match status" value="1"/>
</dbReference>
<dbReference type="PANTHER" id="PTHR43172:SF2">
    <property type="entry name" value="ADENYLOSUCCINATE LYASE C-TERMINAL DOMAIN-CONTAINING PROTEIN"/>
    <property type="match status" value="1"/>
</dbReference>
<dbReference type="CDD" id="cd01597">
    <property type="entry name" value="pCLME"/>
    <property type="match status" value="1"/>
</dbReference>
<dbReference type="InterPro" id="IPR000362">
    <property type="entry name" value="Fumarate_lyase_fam"/>
</dbReference>
<comment type="caution">
    <text evidence="3">The sequence shown here is derived from an EMBL/GenBank/DDBJ whole genome shotgun (WGS) entry which is preliminary data.</text>
</comment>
<dbReference type="GO" id="GO:0016829">
    <property type="term" value="F:lyase activity"/>
    <property type="evidence" value="ECO:0007669"/>
    <property type="project" value="UniProtKB-KW"/>
</dbReference>
<dbReference type="PRINTS" id="PR00149">
    <property type="entry name" value="FUMRATELYASE"/>
</dbReference>
<reference evidence="3" key="1">
    <citation type="submission" date="2022-07" db="EMBL/GenBank/DDBJ databases">
        <title>The genome of Lyophyllum shimeji provides insight into the initial evolution of ectomycorrhizal fungal genome.</title>
        <authorList>
            <person name="Kobayashi Y."/>
            <person name="Shibata T."/>
            <person name="Hirakawa H."/>
            <person name="Shigenobu S."/>
            <person name="Nishiyama T."/>
            <person name="Yamada A."/>
            <person name="Hasebe M."/>
            <person name="Kawaguchi M."/>
        </authorList>
    </citation>
    <scope>NUCLEOTIDE SEQUENCE</scope>
    <source>
        <strain evidence="3">AT787</strain>
    </source>
</reference>
<evidence type="ECO:0000313" key="4">
    <source>
        <dbReference type="Proteomes" id="UP001063166"/>
    </source>
</evidence>
<dbReference type="FunFam" id="1.20.200.10:FF:000014">
    <property type="entry name" value="3-carboxy-cis,cis-muconate cycloisomerase"/>
    <property type="match status" value="1"/>
</dbReference>
<keyword evidence="3" id="KW-0456">Lyase</keyword>
<accession>A0A9P3PPB4</accession>
<dbReference type="OrthoDB" id="406045at2759"/>
<dbReference type="Pfam" id="PF10397">
    <property type="entry name" value="ADSL_C"/>
    <property type="match status" value="1"/>
</dbReference>
<evidence type="ECO:0000313" key="3">
    <source>
        <dbReference type="EMBL" id="GLB39093.1"/>
    </source>
</evidence>
<comment type="similarity">
    <text evidence="1">Belongs to the class-II fumarase/aspartase family.</text>
</comment>
<dbReference type="InterPro" id="IPR008948">
    <property type="entry name" value="L-Aspartase-like"/>
</dbReference>